<dbReference type="AlphaFoldDB" id="A0A2A2TIN9"/>
<evidence type="ECO:0000313" key="3">
    <source>
        <dbReference type="EMBL" id="PAX53505.1"/>
    </source>
</evidence>
<evidence type="ECO:0000313" key="4">
    <source>
        <dbReference type="Proteomes" id="UP000218238"/>
    </source>
</evidence>
<dbReference type="InterPro" id="IPR016147">
    <property type="entry name" value="Pili_assmbl_chaperone_N"/>
</dbReference>
<feature type="signal peptide" evidence="1">
    <location>
        <begin position="1"/>
        <end position="25"/>
    </location>
</feature>
<dbReference type="RefSeq" id="WP_095722223.1">
    <property type="nucleotide sequence ID" value="NZ_NTFS01000135.1"/>
</dbReference>
<dbReference type="GO" id="GO:0071555">
    <property type="term" value="P:cell wall organization"/>
    <property type="evidence" value="ECO:0007669"/>
    <property type="project" value="InterPro"/>
</dbReference>
<keyword evidence="4" id="KW-1185">Reference proteome</keyword>
<feature type="chain" id="PRO_5012742597" evidence="1">
    <location>
        <begin position="26"/>
        <end position="305"/>
    </location>
</feature>
<proteinExistence type="predicted"/>
<accession>A0A2A2TIN9</accession>
<evidence type="ECO:0000259" key="2">
    <source>
        <dbReference type="Pfam" id="PF00345"/>
    </source>
</evidence>
<comment type="caution">
    <text evidence="3">The sequence shown here is derived from an EMBL/GenBank/DDBJ whole genome shotgun (WGS) entry which is preliminary data.</text>
</comment>
<dbReference type="Proteomes" id="UP000218238">
    <property type="component" value="Unassembled WGS sequence"/>
</dbReference>
<dbReference type="GO" id="GO:0030288">
    <property type="term" value="C:outer membrane-bounded periplasmic space"/>
    <property type="evidence" value="ECO:0007669"/>
    <property type="project" value="InterPro"/>
</dbReference>
<evidence type="ECO:0000256" key="1">
    <source>
        <dbReference type="SAM" id="SignalP"/>
    </source>
</evidence>
<protein>
    <submittedName>
        <fullName evidence="3">P pilus assembly protein, chaperone PapD</fullName>
    </submittedName>
</protein>
<dbReference type="Gene3D" id="2.60.40.10">
    <property type="entry name" value="Immunoglobulins"/>
    <property type="match status" value="1"/>
</dbReference>
<gene>
    <name evidence="3" type="ORF">CK510_13670</name>
</gene>
<reference evidence="3 4" key="1">
    <citation type="submission" date="2017-08" db="EMBL/GenBank/DDBJ databases">
        <title>Draft genome sequence of filamentous cyanobacterium Calothrix elsteri CCALA 953.</title>
        <authorList>
            <person name="Gagunashvili A.N."/>
            <person name="Elster J."/>
            <person name="Andresson O.S."/>
        </authorList>
    </citation>
    <scope>NUCLEOTIDE SEQUENCE [LARGE SCALE GENOMIC DNA]</scope>
    <source>
        <strain evidence="3 4">CCALA 953</strain>
    </source>
</reference>
<dbReference type="Pfam" id="PF00345">
    <property type="entry name" value="PapD_N"/>
    <property type="match status" value="1"/>
</dbReference>
<organism evidence="3 4">
    <name type="scientific">Brunnivagina elsteri CCALA 953</name>
    <dbReference type="NCBI Taxonomy" id="987040"/>
    <lineage>
        <taxon>Bacteria</taxon>
        <taxon>Bacillati</taxon>
        <taxon>Cyanobacteriota</taxon>
        <taxon>Cyanophyceae</taxon>
        <taxon>Nostocales</taxon>
        <taxon>Calotrichaceae</taxon>
        <taxon>Brunnivagina</taxon>
    </lineage>
</organism>
<dbReference type="OrthoDB" id="509944at2"/>
<keyword evidence="1" id="KW-0732">Signal</keyword>
<dbReference type="InterPro" id="IPR013783">
    <property type="entry name" value="Ig-like_fold"/>
</dbReference>
<dbReference type="SUPFAM" id="SSF49354">
    <property type="entry name" value="PapD-like"/>
    <property type="match status" value="1"/>
</dbReference>
<dbReference type="InterPro" id="IPR008962">
    <property type="entry name" value="PapD-like_sf"/>
</dbReference>
<feature type="domain" description="Pili assembly chaperone N-terminal" evidence="2">
    <location>
        <begin position="42"/>
        <end position="147"/>
    </location>
</feature>
<name>A0A2A2TIN9_9CYAN</name>
<sequence length="305" mass="32735">MLKKTKNIALSLSLIGAIAQSLALAIPPAIALEIGVSPPKFEIQMAGKGRSQSIKITNFAAEPLEMRAYVRNWTLNEESKLQEIQSTENSLDQWIVFTPARFTIPPRSSQNLRFAIRPKVQPKEGEHRAVIYLEEILPQSKENSQSVTTIGRVAVVVYGFAGNLKRIGTLNSINVDAKPNSVSAIFDISSSGNANVRMKGQYSIWRAANYPGAKTTQQISGAGSPDVKLPANVVDAGILKDTPVLAGTSRKLVMPITKKLPPGNYVLDINGDLNGVAIDKGIAFTVPATGTGSVPVRKLLIPAAK</sequence>
<dbReference type="EMBL" id="NTFS01000135">
    <property type="protein sequence ID" value="PAX53505.1"/>
    <property type="molecule type" value="Genomic_DNA"/>
</dbReference>